<reference evidence="1" key="1">
    <citation type="submission" date="2022-07" db="EMBL/GenBank/DDBJ databases">
        <title>Phylogenomic reconstructions and comparative analyses of Kickxellomycotina fungi.</title>
        <authorList>
            <person name="Reynolds N.K."/>
            <person name="Stajich J.E."/>
            <person name="Barry K."/>
            <person name="Grigoriev I.V."/>
            <person name="Crous P."/>
            <person name="Smith M.E."/>
        </authorList>
    </citation>
    <scope>NUCLEOTIDE SEQUENCE</scope>
    <source>
        <strain evidence="1">CBS 109366</strain>
    </source>
</reference>
<sequence length="1177" mass="119501">YVTSLPAVGDAAVQFVVPFVLDGLNLGSRDGQIAAYMALGALATRALLTAGALEKALWAVVQRPADVRAMAMCLVQLAQTQEAPAVAAALSPRVLEAAAAHAALPKALCDLAGDYDIGALMGPLLGALARQAVGDGAGAKLLESLVPILPLAHAPQLCAQLVEAYVARGLAVGVAADEAPRAVDMVQLRFGQQLEDAIGAAAEAQHDEAAHRLLYRLKMRGATGDGSKAVPLRETATTLFLGISHADAGVRLVAAKALRDIVAGTDGEFALAAEDAARLIVGRLQNEDDERVLEVVLALPLAECVPACDLVPALAAVLAGERVPLTHLGDAVVSALLAIDTADDEALRGEVVAAAFPYVLACGGSARAVTQALANRLRRGTSSGGWLGALAGVRKEARKALGAEYNAQAAATLATALVRDWDQLAAVWTRQLGAAASLPARTAAIAVGVQAAAQLAAAGSAERCVSAAAAVVESALHVMASSSEQALDAVPDEAAGASADSAAWTALLGRLAGDGDRAAACAQVATAAIAAVLGAAADVVALQPCAWFAADTGSDGGYRRLVRSTLAAIAAWTGEPAAAVGALAGHILQRCVGGEWAQFLAAQWAASDGDSSALARARYLLAFRALVTAQQAAVVDFQTVLPAVVAQLVDEDAGVRRAAAASLKAMHQALPEDTRRIDGDCIYMLDEFYGRPSSRLQYLPAETAARLVGQLAACGPALADDACAAQAELARILAKGYGSTGKARHLKLGRQARGSVAAFMLSHVAAADGVAPALQARILAALQATASPCVVEQLAPLIAAHVSQIEAAGVPAPDSAEDRLLRAMFRACYAPGNAEQLAPGGAHWATFMGYVAGPAAAADSTAASWTAEQRAQAYVQQLAFERLAAGVAPAVGDAAVAAVTACLLDVAARGTAYETPGTVTVRALFGSVALDANAAADAVGAAAERLAAGSAARSNGKRSQAAPSSAGPAAAAQLAELAALLEHVQCSEALATSAALVPGLMGLLGALAERQAEAAYATQLVLAMLTRVFEAATASGAGVAESVVRVDTVVQVIRTSGSPQTHNQALLLLAAVAAQHPDAVLHHAMAVFTFMGANVLRQDDSYSLHVIQQTLRTIVPALVGSGGSAGPVLRVFVDSLTHIPRHRRMALFTTLVQALGPDAHAAAVAELLLEKHAARVL</sequence>
<dbReference type="EMBL" id="JANBUJ010001130">
    <property type="protein sequence ID" value="KAJ2768606.1"/>
    <property type="molecule type" value="Genomic_DNA"/>
</dbReference>
<accession>A0ACC1JWD2</accession>
<evidence type="ECO:0000313" key="2">
    <source>
        <dbReference type="Proteomes" id="UP001140234"/>
    </source>
</evidence>
<gene>
    <name evidence="1" type="primary">UTP10_1</name>
    <name evidence="1" type="ORF">IWQ57_003465</name>
</gene>
<proteinExistence type="predicted"/>
<comment type="caution">
    <text evidence="1">The sequence shown here is derived from an EMBL/GenBank/DDBJ whole genome shotgun (WGS) entry which is preliminary data.</text>
</comment>
<protein>
    <submittedName>
        <fullName evidence="1">SnoRNA-binding rRNA-processing protein utp10</fullName>
    </submittedName>
</protein>
<dbReference type="Proteomes" id="UP001140234">
    <property type="component" value="Unassembled WGS sequence"/>
</dbReference>
<organism evidence="1 2">
    <name type="scientific">Coemansia nantahalensis</name>
    <dbReference type="NCBI Taxonomy" id="2789366"/>
    <lineage>
        <taxon>Eukaryota</taxon>
        <taxon>Fungi</taxon>
        <taxon>Fungi incertae sedis</taxon>
        <taxon>Zoopagomycota</taxon>
        <taxon>Kickxellomycotina</taxon>
        <taxon>Kickxellomycetes</taxon>
        <taxon>Kickxellales</taxon>
        <taxon>Kickxellaceae</taxon>
        <taxon>Coemansia</taxon>
    </lineage>
</organism>
<feature type="non-terminal residue" evidence="1">
    <location>
        <position position="1177"/>
    </location>
</feature>
<keyword evidence="2" id="KW-1185">Reference proteome</keyword>
<evidence type="ECO:0000313" key="1">
    <source>
        <dbReference type="EMBL" id="KAJ2768606.1"/>
    </source>
</evidence>
<feature type="non-terminal residue" evidence="1">
    <location>
        <position position="1"/>
    </location>
</feature>
<name>A0ACC1JWD2_9FUNG</name>